<dbReference type="InterPro" id="IPR036061">
    <property type="entry name" value="CheW-like_dom_sf"/>
</dbReference>
<gene>
    <name evidence="3" type="ordered locus">M5M_02475</name>
</gene>
<protein>
    <submittedName>
        <fullName evidence="3">Flagellar hook-basal body complex protein FliE</fullName>
    </submittedName>
</protein>
<dbReference type="AlphaFoldDB" id="K4KF90"/>
<name>K4KF90_SIMAS</name>
<dbReference type="EMBL" id="CP003746">
    <property type="protein sequence ID" value="AFU97714.1"/>
    <property type="molecule type" value="Genomic_DNA"/>
</dbReference>
<dbReference type="eggNOG" id="COG0835">
    <property type="taxonomic scope" value="Bacteria"/>
</dbReference>
<dbReference type="GO" id="GO:0007165">
    <property type="term" value="P:signal transduction"/>
    <property type="evidence" value="ECO:0007669"/>
    <property type="project" value="InterPro"/>
</dbReference>
<dbReference type="OrthoDB" id="5565759at2"/>
<dbReference type="RefSeq" id="WP_015045887.1">
    <property type="nucleotide sequence ID" value="NC_018868.3"/>
</dbReference>
<evidence type="ECO:0000259" key="2">
    <source>
        <dbReference type="PROSITE" id="PS50851"/>
    </source>
</evidence>
<dbReference type="SUPFAM" id="SSF50341">
    <property type="entry name" value="CheW-like"/>
    <property type="match status" value="1"/>
</dbReference>
<dbReference type="SMART" id="SM00260">
    <property type="entry name" value="CheW"/>
    <property type="match status" value="1"/>
</dbReference>
<accession>K4KF90</accession>
<dbReference type="Pfam" id="PF01584">
    <property type="entry name" value="CheW"/>
    <property type="match status" value="1"/>
</dbReference>
<reference evidence="3 4" key="1">
    <citation type="journal article" date="2013" name="Genome Announc.">
        <title>Complete genome sequence of Simiduia agarivorans SA1(T), a marine bacterium able to degrade a variety of polysaccharides.</title>
        <authorList>
            <person name="Lin S.Y."/>
            <person name="Shieh W.Y."/>
            <person name="Chen J.S."/>
            <person name="Tang S.L."/>
        </authorList>
    </citation>
    <scope>NUCLEOTIDE SEQUENCE [LARGE SCALE GENOMIC DNA]</scope>
    <source>
        <strain evidence="4">DSM 21679 / JCM 13881 / BCRC 17597 / SA1</strain>
    </source>
</reference>
<proteinExistence type="predicted"/>
<keyword evidence="3" id="KW-0282">Flagellum</keyword>
<organism evidence="3 4">
    <name type="scientific">Simiduia agarivorans (strain DSM 21679 / JCM 13881 / BCRC 17597 / SA1)</name>
    <dbReference type="NCBI Taxonomy" id="1117647"/>
    <lineage>
        <taxon>Bacteria</taxon>
        <taxon>Pseudomonadati</taxon>
        <taxon>Pseudomonadota</taxon>
        <taxon>Gammaproteobacteria</taxon>
        <taxon>Cellvibrionales</taxon>
        <taxon>Cellvibrionaceae</taxon>
        <taxon>Simiduia</taxon>
    </lineage>
</organism>
<feature type="compositionally biased region" description="Basic and acidic residues" evidence="1">
    <location>
        <begin position="58"/>
        <end position="72"/>
    </location>
</feature>
<dbReference type="GO" id="GO:0006935">
    <property type="term" value="P:chemotaxis"/>
    <property type="evidence" value="ECO:0007669"/>
    <property type="project" value="InterPro"/>
</dbReference>
<dbReference type="HOGENOM" id="CLU_062232_1_1_6"/>
<sequence length="297" mass="33090">MSLNNPQDSVCDYLAELLYDAEDVPLETGPDRNSRESPQAGSVETDSDTKPVTQAKPVVRETREPDLAESDAVDREKLNRLLNSAQFARTALASEVKAAPLTTVNPPAAQEPVDKVIETPDEDTQLLVEPHEQAVLQWCENGRPQWAQERFDVLLFKVYGLTLAVPLIALGQIQPIDEQLTPLFGQADWFMGIQPTPMGKIKTVNTALFVMPERYNKAFLDTAKYVISIHGVPWGLAVDSVEQPKTLSPEDVKWRSGRTQRPWLAGTVKEYMCALIDIPNMAELLNASDKNSRKPRL</sequence>
<dbReference type="Proteomes" id="UP000000466">
    <property type="component" value="Chromosome"/>
</dbReference>
<evidence type="ECO:0000313" key="4">
    <source>
        <dbReference type="Proteomes" id="UP000000466"/>
    </source>
</evidence>
<evidence type="ECO:0000313" key="3">
    <source>
        <dbReference type="EMBL" id="AFU97714.1"/>
    </source>
</evidence>
<keyword evidence="3" id="KW-0966">Cell projection</keyword>
<feature type="region of interest" description="Disordered" evidence="1">
    <location>
        <begin position="22"/>
        <end position="72"/>
    </location>
</feature>
<dbReference type="STRING" id="1117647.M5M_02475"/>
<keyword evidence="4" id="KW-1185">Reference proteome</keyword>
<evidence type="ECO:0000256" key="1">
    <source>
        <dbReference type="SAM" id="MobiDB-lite"/>
    </source>
</evidence>
<dbReference type="KEGG" id="saga:M5M_02475"/>
<dbReference type="InterPro" id="IPR002545">
    <property type="entry name" value="CheW-lke_dom"/>
</dbReference>
<keyword evidence="3" id="KW-0969">Cilium</keyword>
<dbReference type="PROSITE" id="PS50851">
    <property type="entry name" value="CHEW"/>
    <property type="match status" value="1"/>
</dbReference>
<feature type="domain" description="CheW-like" evidence="2">
    <location>
        <begin position="150"/>
        <end position="287"/>
    </location>
</feature>